<gene>
    <name evidence="2" type="ORF">RS84_00214</name>
</gene>
<name>A0A0M2HS23_9MICO</name>
<dbReference type="Proteomes" id="UP000033900">
    <property type="component" value="Unassembled WGS sequence"/>
</dbReference>
<keyword evidence="3" id="KW-1185">Reference proteome</keyword>
<sequence>MKIHALSTFTDNLCKIHADDRMVPVSEIEFAERFADALVSEIKAEMGRQSLSSRALGRLIGKSSQYMSDRLDGGNVKTGRRVTLNIWDLAAISGALGLTEVELISRAEAVANGSDNVITGKFGVGATTEDRRAVAKKKSRDPGGDEGDF</sequence>
<dbReference type="OrthoDB" id="5071618at2"/>
<comment type="caution">
    <text evidence="2">The sequence shown here is derived from an EMBL/GenBank/DDBJ whole genome shotgun (WGS) entry which is preliminary data.</text>
</comment>
<dbReference type="RefSeq" id="WP_152641708.1">
    <property type="nucleotide sequence ID" value="NZ_JYJB01000003.1"/>
</dbReference>
<reference evidence="2 3" key="1">
    <citation type="submission" date="2015-02" db="EMBL/GenBank/DDBJ databases">
        <title>Draft genome sequences of ten Microbacterium spp. with emphasis on heavy metal contaminated environments.</title>
        <authorList>
            <person name="Corretto E."/>
        </authorList>
    </citation>
    <scope>NUCLEOTIDE SEQUENCE [LARGE SCALE GENOMIC DNA]</scope>
    <source>
        <strain evidence="2 3">SA35</strain>
    </source>
</reference>
<feature type="region of interest" description="Disordered" evidence="1">
    <location>
        <begin position="129"/>
        <end position="149"/>
    </location>
</feature>
<accession>A0A0M2HS23</accession>
<proteinExistence type="predicted"/>
<dbReference type="PATRIC" id="fig|273678.4.peg.204"/>
<organism evidence="2 3">
    <name type="scientific">Microbacterium hydrocarbonoxydans</name>
    <dbReference type="NCBI Taxonomy" id="273678"/>
    <lineage>
        <taxon>Bacteria</taxon>
        <taxon>Bacillati</taxon>
        <taxon>Actinomycetota</taxon>
        <taxon>Actinomycetes</taxon>
        <taxon>Micrococcales</taxon>
        <taxon>Microbacteriaceae</taxon>
        <taxon>Microbacterium</taxon>
    </lineage>
</organism>
<evidence type="ECO:0000256" key="1">
    <source>
        <dbReference type="SAM" id="MobiDB-lite"/>
    </source>
</evidence>
<dbReference type="STRING" id="273678.RS84_00214"/>
<evidence type="ECO:0000313" key="3">
    <source>
        <dbReference type="Proteomes" id="UP000033900"/>
    </source>
</evidence>
<dbReference type="AlphaFoldDB" id="A0A0M2HS23"/>
<protein>
    <submittedName>
        <fullName evidence="2">Uncharacterized protein</fullName>
    </submittedName>
</protein>
<evidence type="ECO:0000313" key="2">
    <source>
        <dbReference type="EMBL" id="KJL49501.1"/>
    </source>
</evidence>
<dbReference type="EMBL" id="JYJB01000003">
    <property type="protein sequence ID" value="KJL49501.1"/>
    <property type="molecule type" value="Genomic_DNA"/>
</dbReference>